<dbReference type="AlphaFoldDB" id="A0A7J7LF11"/>
<keyword evidence="3" id="KW-1185">Reference proteome</keyword>
<dbReference type="Proteomes" id="UP000541444">
    <property type="component" value="Unassembled WGS sequence"/>
</dbReference>
<dbReference type="PANTHER" id="PTHR47926">
    <property type="entry name" value="PENTATRICOPEPTIDE REPEAT-CONTAINING PROTEIN"/>
    <property type="match status" value="1"/>
</dbReference>
<dbReference type="OrthoDB" id="9990610at2759"/>
<reference evidence="2 3" key="1">
    <citation type="journal article" date="2020" name="IScience">
        <title>Genome Sequencing of the Endangered Kingdonia uniflora (Circaeasteraceae, Ranunculales) Reveals Potential Mechanisms of Evolutionary Specialization.</title>
        <authorList>
            <person name="Sun Y."/>
            <person name="Deng T."/>
            <person name="Zhang A."/>
            <person name="Moore M.J."/>
            <person name="Landis J.B."/>
            <person name="Lin N."/>
            <person name="Zhang H."/>
            <person name="Zhang X."/>
            <person name="Huang J."/>
            <person name="Zhang X."/>
            <person name="Sun H."/>
            <person name="Wang H."/>
        </authorList>
    </citation>
    <scope>NUCLEOTIDE SEQUENCE [LARGE SCALE GENOMIC DNA]</scope>
    <source>
        <strain evidence="2">TB1705</strain>
        <tissue evidence="2">Leaf</tissue>
    </source>
</reference>
<comment type="caution">
    <text evidence="2">The sequence shown here is derived from an EMBL/GenBank/DDBJ whole genome shotgun (WGS) entry which is preliminary data.</text>
</comment>
<sequence>MYAHCNSLRDARKVFDGIRKVNLANPVNWNTAISCFLRCEDHKGAYELFCLMKCPSDYGFCQALLLLFFPACGQLRDLCFGEQVHGYAIKISLYDENDGFVRSSLVDLYGHAGLVEEGLTYFKVVDKEYGITPLDENHGSVVDLLARAGRLDEAKSFIEEMPKKLGPSVWGALLGACKIYKEKSK</sequence>
<dbReference type="InterPro" id="IPR002885">
    <property type="entry name" value="PPR_rpt"/>
</dbReference>
<dbReference type="InterPro" id="IPR011990">
    <property type="entry name" value="TPR-like_helical_dom_sf"/>
</dbReference>
<evidence type="ECO:0008006" key="4">
    <source>
        <dbReference type="Google" id="ProtNLM"/>
    </source>
</evidence>
<dbReference type="InterPro" id="IPR046960">
    <property type="entry name" value="PPR_At4g14850-like_plant"/>
</dbReference>
<dbReference type="NCBIfam" id="TIGR00756">
    <property type="entry name" value="PPR"/>
    <property type="match status" value="1"/>
</dbReference>
<dbReference type="Gene3D" id="1.25.40.10">
    <property type="entry name" value="Tetratricopeptide repeat domain"/>
    <property type="match status" value="2"/>
</dbReference>
<dbReference type="EMBL" id="JACGCM010002329">
    <property type="protein sequence ID" value="KAF6141256.1"/>
    <property type="molecule type" value="Genomic_DNA"/>
</dbReference>
<evidence type="ECO:0000313" key="2">
    <source>
        <dbReference type="EMBL" id="KAF6141256.1"/>
    </source>
</evidence>
<keyword evidence="1" id="KW-0677">Repeat</keyword>
<organism evidence="2 3">
    <name type="scientific">Kingdonia uniflora</name>
    <dbReference type="NCBI Taxonomy" id="39325"/>
    <lineage>
        <taxon>Eukaryota</taxon>
        <taxon>Viridiplantae</taxon>
        <taxon>Streptophyta</taxon>
        <taxon>Embryophyta</taxon>
        <taxon>Tracheophyta</taxon>
        <taxon>Spermatophyta</taxon>
        <taxon>Magnoliopsida</taxon>
        <taxon>Ranunculales</taxon>
        <taxon>Circaeasteraceae</taxon>
        <taxon>Kingdonia</taxon>
    </lineage>
</organism>
<name>A0A7J7LF11_9MAGN</name>
<dbReference type="GO" id="GO:0009451">
    <property type="term" value="P:RNA modification"/>
    <property type="evidence" value="ECO:0007669"/>
    <property type="project" value="InterPro"/>
</dbReference>
<dbReference type="Pfam" id="PF01535">
    <property type="entry name" value="PPR"/>
    <property type="match status" value="3"/>
</dbReference>
<protein>
    <recommendedName>
        <fullName evidence="4">Pentatricopeptide repeat-containing protein</fullName>
    </recommendedName>
</protein>
<evidence type="ECO:0000256" key="1">
    <source>
        <dbReference type="ARBA" id="ARBA00022737"/>
    </source>
</evidence>
<proteinExistence type="predicted"/>
<gene>
    <name evidence="2" type="ORF">GIB67_024340</name>
</gene>
<accession>A0A7J7LF11</accession>
<dbReference type="GO" id="GO:0003723">
    <property type="term" value="F:RNA binding"/>
    <property type="evidence" value="ECO:0007669"/>
    <property type="project" value="InterPro"/>
</dbReference>
<evidence type="ECO:0000313" key="3">
    <source>
        <dbReference type="Proteomes" id="UP000541444"/>
    </source>
</evidence>